<name>Q6K8H6_ORYSJ</name>
<proteinExistence type="predicted"/>
<feature type="compositionally biased region" description="Basic and acidic residues" evidence="1">
    <location>
        <begin position="107"/>
        <end position="116"/>
    </location>
</feature>
<feature type="compositionally biased region" description="Low complexity" evidence="1">
    <location>
        <begin position="31"/>
        <end position="42"/>
    </location>
</feature>
<evidence type="ECO:0000256" key="1">
    <source>
        <dbReference type="SAM" id="MobiDB-lite"/>
    </source>
</evidence>
<evidence type="ECO:0000313" key="2">
    <source>
        <dbReference type="EMBL" id="BAD19372.1"/>
    </source>
</evidence>
<dbReference type="AlphaFoldDB" id="Q6K8H6"/>
<accession>Q6K8H6</accession>
<reference evidence="3" key="2">
    <citation type="journal article" date="2008" name="Nucleic Acids Res.">
        <title>The rice annotation project database (RAP-DB): 2008 update.</title>
        <authorList>
            <consortium name="The rice annotation project (RAP)"/>
        </authorList>
    </citation>
    <scope>GENOME REANNOTATION</scope>
    <source>
        <strain evidence="3">cv. Nipponbare</strain>
    </source>
</reference>
<gene>
    <name evidence="2" type="primary">OJ1057_F01.21</name>
</gene>
<evidence type="ECO:0000313" key="3">
    <source>
        <dbReference type="Proteomes" id="UP000000763"/>
    </source>
</evidence>
<organism evidence="2 3">
    <name type="scientific">Oryza sativa subsp. japonica</name>
    <name type="common">Rice</name>
    <dbReference type="NCBI Taxonomy" id="39947"/>
    <lineage>
        <taxon>Eukaryota</taxon>
        <taxon>Viridiplantae</taxon>
        <taxon>Streptophyta</taxon>
        <taxon>Embryophyta</taxon>
        <taxon>Tracheophyta</taxon>
        <taxon>Spermatophyta</taxon>
        <taxon>Magnoliopsida</taxon>
        <taxon>Liliopsida</taxon>
        <taxon>Poales</taxon>
        <taxon>Poaceae</taxon>
        <taxon>BOP clade</taxon>
        <taxon>Oryzoideae</taxon>
        <taxon>Oryzeae</taxon>
        <taxon>Oryzinae</taxon>
        <taxon>Oryza</taxon>
        <taxon>Oryza sativa</taxon>
    </lineage>
</organism>
<sequence>MVQYFEIRIFNPSSPRLVGCRLPACPAPSQSPCAGAAAGRCPAPRRRRLAVTTSRRCPPAPRRQSEPSLDPAPHAAPPRALTARRPPAAAAAQLGVRGGGEKGSAGWERERGKEEGSGELGPWANGPIEVRGGSR</sequence>
<dbReference type="Proteomes" id="UP000000763">
    <property type="component" value="Chromosome 2"/>
</dbReference>
<dbReference type="EMBL" id="AP004131">
    <property type="protein sequence ID" value="BAD19372.1"/>
    <property type="molecule type" value="Genomic_DNA"/>
</dbReference>
<feature type="compositionally biased region" description="Low complexity" evidence="1">
    <location>
        <begin position="71"/>
        <end position="92"/>
    </location>
</feature>
<feature type="region of interest" description="Disordered" evidence="1">
    <location>
        <begin position="31"/>
        <end position="135"/>
    </location>
</feature>
<protein>
    <submittedName>
        <fullName evidence="2">Uncharacterized protein</fullName>
    </submittedName>
</protein>
<reference evidence="3" key="1">
    <citation type="journal article" date="2005" name="Nature">
        <title>The map-based sequence of the rice genome.</title>
        <authorList>
            <consortium name="International rice genome sequencing project (IRGSP)"/>
            <person name="Matsumoto T."/>
            <person name="Wu J."/>
            <person name="Kanamori H."/>
            <person name="Katayose Y."/>
            <person name="Fujisawa M."/>
            <person name="Namiki N."/>
            <person name="Mizuno H."/>
            <person name="Yamamoto K."/>
            <person name="Antonio B.A."/>
            <person name="Baba T."/>
            <person name="Sakata K."/>
            <person name="Nagamura Y."/>
            <person name="Aoki H."/>
            <person name="Arikawa K."/>
            <person name="Arita K."/>
            <person name="Bito T."/>
            <person name="Chiden Y."/>
            <person name="Fujitsuka N."/>
            <person name="Fukunaka R."/>
            <person name="Hamada M."/>
            <person name="Harada C."/>
            <person name="Hayashi A."/>
            <person name="Hijishita S."/>
            <person name="Honda M."/>
            <person name="Hosokawa S."/>
            <person name="Ichikawa Y."/>
            <person name="Idonuma A."/>
            <person name="Iijima M."/>
            <person name="Ikeda M."/>
            <person name="Ikeno M."/>
            <person name="Ito K."/>
            <person name="Ito S."/>
            <person name="Ito T."/>
            <person name="Ito Y."/>
            <person name="Ito Y."/>
            <person name="Iwabuchi A."/>
            <person name="Kamiya K."/>
            <person name="Karasawa W."/>
            <person name="Kurita K."/>
            <person name="Katagiri S."/>
            <person name="Kikuta A."/>
            <person name="Kobayashi H."/>
            <person name="Kobayashi N."/>
            <person name="Machita K."/>
            <person name="Maehara T."/>
            <person name="Masukawa M."/>
            <person name="Mizubayashi T."/>
            <person name="Mukai Y."/>
            <person name="Nagasaki H."/>
            <person name="Nagata Y."/>
            <person name="Naito S."/>
            <person name="Nakashima M."/>
            <person name="Nakama Y."/>
            <person name="Nakamichi Y."/>
            <person name="Nakamura M."/>
            <person name="Meguro A."/>
            <person name="Negishi M."/>
            <person name="Ohta I."/>
            <person name="Ohta T."/>
            <person name="Okamoto M."/>
            <person name="Ono N."/>
            <person name="Saji S."/>
            <person name="Sakaguchi M."/>
            <person name="Sakai K."/>
            <person name="Shibata M."/>
            <person name="Shimokawa T."/>
            <person name="Song J."/>
            <person name="Takazaki Y."/>
            <person name="Terasawa K."/>
            <person name="Tsugane M."/>
            <person name="Tsuji K."/>
            <person name="Ueda S."/>
            <person name="Waki K."/>
            <person name="Yamagata H."/>
            <person name="Yamamoto M."/>
            <person name="Yamamoto S."/>
            <person name="Yamane H."/>
            <person name="Yoshiki S."/>
            <person name="Yoshihara R."/>
            <person name="Yukawa K."/>
            <person name="Zhong H."/>
            <person name="Yano M."/>
            <person name="Yuan Q."/>
            <person name="Ouyang S."/>
            <person name="Liu J."/>
            <person name="Jones K.M."/>
            <person name="Gansberger K."/>
            <person name="Moffat K."/>
            <person name="Hill J."/>
            <person name="Bera J."/>
            <person name="Fadrosh D."/>
            <person name="Jin S."/>
            <person name="Johri S."/>
            <person name="Kim M."/>
            <person name="Overton L."/>
            <person name="Reardon M."/>
            <person name="Tsitrin T."/>
            <person name="Vuong H."/>
            <person name="Weaver B."/>
            <person name="Ciecko A."/>
            <person name="Tallon L."/>
            <person name="Jackson J."/>
            <person name="Pai G."/>
            <person name="Aken S.V."/>
            <person name="Utterback T."/>
            <person name="Reidmuller S."/>
            <person name="Feldblyum T."/>
            <person name="Hsiao J."/>
            <person name="Zismann V."/>
            <person name="Iobst S."/>
            <person name="de Vazeille A.R."/>
            <person name="Buell C.R."/>
            <person name="Ying K."/>
            <person name="Li Y."/>
            <person name="Lu T."/>
            <person name="Huang Y."/>
            <person name="Zhao Q."/>
            <person name="Feng Q."/>
            <person name="Zhang L."/>
            <person name="Zhu J."/>
            <person name="Weng Q."/>
            <person name="Mu J."/>
            <person name="Lu Y."/>
            <person name="Fan D."/>
            <person name="Liu Y."/>
            <person name="Guan J."/>
            <person name="Zhang Y."/>
            <person name="Yu S."/>
            <person name="Liu X."/>
            <person name="Zhang Y."/>
            <person name="Hong G."/>
            <person name="Han B."/>
            <person name="Choisne N."/>
            <person name="Demange N."/>
            <person name="Orjeda G."/>
            <person name="Samain S."/>
            <person name="Cattolico L."/>
            <person name="Pelletier E."/>
            <person name="Couloux A."/>
            <person name="Segurens B."/>
            <person name="Wincker P."/>
            <person name="D'Hont A."/>
            <person name="Scarpelli C."/>
            <person name="Weissenbach J."/>
            <person name="Salanoubat M."/>
            <person name="Quetier F."/>
            <person name="Yu Y."/>
            <person name="Kim H.R."/>
            <person name="Rambo T."/>
            <person name="Currie J."/>
            <person name="Collura K."/>
            <person name="Luo M."/>
            <person name="Yang T."/>
            <person name="Ammiraju J.S.S."/>
            <person name="Engler F."/>
            <person name="Soderlund C."/>
            <person name="Wing R.A."/>
            <person name="Palmer L.E."/>
            <person name="de la Bastide M."/>
            <person name="Spiegel L."/>
            <person name="Nascimento L."/>
            <person name="Zutavern T."/>
            <person name="O'Shaughnessy A."/>
            <person name="Dike S."/>
            <person name="Dedhia N."/>
            <person name="Preston R."/>
            <person name="Balija V."/>
            <person name="McCombie W.R."/>
            <person name="Chow T."/>
            <person name="Chen H."/>
            <person name="Chung M."/>
            <person name="Chen C."/>
            <person name="Shaw J."/>
            <person name="Wu H."/>
            <person name="Hsiao K."/>
            <person name="Chao Y."/>
            <person name="Chu M."/>
            <person name="Cheng C."/>
            <person name="Hour A."/>
            <person name="Lee P."/>
            <person name="Lin S."/>
            <person name="Lin Y."/>
            <person name="Liou J."/>
            <person name="Liu S."/>
            <person name="Hsing Y."/>
            <person name="Raghuvanshi S."/>
            <person name="Mohanty A."/>
            <person name="Bharti A.K."/>
            <person name="Gaur A."/>
            <person name="Gupta V."/>
            <person name="Kumar D."/>
            <person name="Ravi V."/>
            <person name="Vij S."/>
            <person name="Kapur A."/>
            <person name="Khurana P."/>
            <person name="Khurana P."/>
            <person name="Khurana J.P."/>
            <person name="Tyagi A.K."/>
            <person name="Gaikwad K."/>
            <person name="Singh A."/>
            <person name="Dalal V."/>
            <person name="Srivastava S."/>
            <person name="Dixit A."/>
            <person name="Pal A.K."/>
            <person name="Ghazi I.A."/>
            <person name="Yadav M."/>
            <person name="Pandit A."/>
            <person name="Bhargava A."/>
            <person name="Sureshbabu K."/>
            <person name="Batra K."/>
            <person name="Sharma T.R."/>
            <person name="Mohapatra T."/>
            <person name="Singh N.K."/>
            <person name="Messing J."/>
            <person name="Nelson A.B."/>
            <person name="Fuks G."/>
            <person name="Kavchok S."/>
            <person name="Keizer G."/>
            <person name="Linton E."/>
            <person name="Llaca V."/>
            <person name="Song R."/>
            <person name="Tanyolac B."/>
            <person name="Young S."/>
            <person name="Ho-Il K."/>
            <person name="Hahn J.H."/>
            <person name="Sangsakoo G."/>
            <person name="Vanavichit A."/>
            <person name="de Mattos Luiz.A.T."/>
            <person name="Zimmer P.D."/>
            <person name="Malone G."/>
            <person name="Dellagostin O."/>
            <person name="de Oliveira A.C."/>
            <person name="Bevan M."/>
            <person name="Bancroft I."/>
            <person name="Minx P."/>
            <person name="Cordum H."/>
            <person name="Wilson R."/>
            <person name="Cheng Z."/>
            <person name="Jin W."/>
            <person name="Jiang J."/>
            <person name="Leong S.A."/>
            <person name="Iwama H."/>
            <person name="Gojobori T."/>
            <person name="Itoh T."/>
            <person name="Niimura Y."/>
            <person name="Fujii Y."/>
            <person name="Habara T."/>
            <person name="Sakai H."/>
            <person name="Sato Y."/>
            <person name="Wilson G."/>
            <person name="Kumar K."/>
            <person name="McCouch S."/>
            <person name="Juretic N."/>
            <person name="Hoen D."/>
            <person name="Wright S."/>
            <person name="Bruskiewich R."/>
            <person name="Bureau T."/>
            <person name="Miyao A."/>
            <person name="Hirochika H."/>
            <person name="Nishikawa T."/>
            <person name="Kadowaki K."/>
            <person name="Sugiura M."/>
            <person name="Burr B."/>
            <person name="Sasaki T."/>
        </authorList>
    </citation>
    <scope>NUCLEOTIDE SEQUENCE [LARGE SCALE GENOMIC DNA]</scope>
    <source>
        <strain evidence="3">cv. Nipponbare</strain>
    </source>
</reference>